<name>A0ABN7EML2_9FLAO</name>
<reference evidence="1 2" key="1">
    <citation type="submission" date="2020-02" db="EMBL/GenBank/DDBJ databases">
        <authorList>
            <person name="Criscuolo A."/>
        </authorList>
    </citation>
    <scope>NUCLEOTIDE SEQUENCE [LARGE SCALE GENOMIC DNA]</scope>
    <source>
        <strain evidence="1">CECT7796</strain>
    </source>
</reference>
<dbReference type="RefSeq" id="WP_173967271.1">
    <property type="nucleotide sequence ID" value="NZ_CADCST010000104.1"/>
</dbReference>
<dbReference type="InterPro" id="IPR029060">
    <property type="entry name" value="PIN-like_dom_sf"/>
</dbReference>
<accession>A0ABN7EML2</accession>
<protein>
    <recommendedName>
        <fullName evidence="3">PIN domain-containing protein</fullName>
    </recommendedName>
</protein>
<evidence type="ECO:0008006" key="3">
    <source>
        <dbReference type="Google" id="ProtNLM"/>
    </source>
</evidence>
<dbReference type="Gene3D" id="3.40.630.30">
    <property type="match status" value="1"/>
</dbReference>
<dbReference type="SUPFAM" id="SSF88723">
    <property type="entry name" value="PIN domain-like"/>
    <property type="match status" value="1"/>
</dbReference>
<comment type="caution">
    <text evidence="1">The sequence shown here is derived from an EMBL/GenBank/DDBJ whole genome shotgun (WGS) entry which is preliminary data.</text>
</comment>
<keyword evidence="2" id="KW-1185">Reference proteome</keyword>
<proteinExistence type="predicted"/>
<organism evidence="1 2">
    <name type="scientific">Flavobacterium collinsii</name>
    <dbReference type="NCBI Taxonomy" id="1114861"/>
    <lineage>
        <taxon>Bacteria</taxon>
        <taxon>Pseudomonadati</taxon>
        <taxon>Bacteroidota</taxon>
        <taxon>Flavobacteriia</taxon>
        <taxon>Flavobacteriales</taxon>
        <taxon>Flavobacteriaceae</taxon>
        <taxon>Flavobacterium</taxon>
    </lineage>
</organism>
<evidence type="ECO:0000313" key="1">
    <source>
        <dbReference type="EMBL" id="CAA9200691.1"/>
    </source>
</evidence>
<gene>
    <name evidence="1" type="ORF">FLACOL7796_03395</name>
</gene>
<evidence type="ECO:0000313" key="2">
    <source>
        <dbReference type="Proteomes" id="UP000474567"/>
    </source>
</evidence>
<dbReference type="CDD" id="cd18699">
    <property type="entry name" value="PIN_VapC_like"/>
    <property type="match status" value="1"/>
</dbReference>
<dbReference type="Proteomes" id="UP000474567">
    <property type="component" value="Unassembled WGS sequence"/>
</dbReference>
<dbReference type="Gene3D" id="3.40.50.1010">
    <property type="entry name" value="5'-nuclease"/>
    <property type="match status" value="1"/>
</dbReference>
<dbReference type="EMBL" id="CADCST010000104">
    <property type="protein sequence ID" value="CAA9200691.1"/>
    <property type="molecule type" value="Genomic_DNA"/>
</dbReference>
<sequence length="502" mass="59255">MRILLDTNIIVHREASKIYNQDIGLLFNWLDKMHFEKCVHPVSIDEISTYKDEDVVNTMRVKIENYNVLKTISPDSELITKLRLNDKSVNDTNDTSILNELANNRVKYLITEDKGLHRKAKELGISDKVYKIDSFIEKLVFENPGLSDYKVLSVKKEYFGNINLKDDFFNSFKEDYAEFEKWFNSKADKECYICLVENEVKAFLFLKIENSDENYRDIIPAFSSKKRLKIGTFKVISTGYKLGERFLKVIFDNALVNKVDEIYVTIFDKREEQQRLVSLLEEWGFKYWGTKDTKNGIENVYVRDFSKTILENPRECFPFIDRKSRVFINPIWPDYHTELFPDSILNNESPQDYIENEPHRNALKKVYISRSYTRDLKPGDIILFYRTGGRYAGVLSTIGVVENVILNIANEEDFIRLCRKRSVFDDNELKKWWNYNRYNRPFIVNFLYVDSFPKPKINLDKLIELGIIKSINDVPRGFVQIEKTKFEEFLKEAKANESYIVD</sequence>